<dbReference type="Proteomes" id="UP000179636">
    <property type="component" value="Unassembled WGS sequence"/>
</dbReference>
<dbReference type="EMBL" id="MLHV01000016">
    <property type="protein sequence ID" value="OHT97088.1"/>
    <property type="molecule type" value="Genomic_DNA"/>
</dbReference>
<dbReference type="RefSeq" id="WP_019344667.1">
    <property type="nucleotide sequence ID" value="NZ_MLHV01000016.1"/>
</dbReference>
<gene>
    <name evidence="1" type="ORF">BKG61_17490</name>
</gene>
<evidence type="ECO:0000313" key="2">
    <source>
        <dbReference type="Proteomes" id="UP000179636"/>
    </source>
</evidence>
<dbReference type="STRING" id="1908205.BKG60_18405"/>
<reference evidence="1 2" key="1">
    <citation type="submission" date="2016-10" db="EMBL/GenBank/DDBJ databases">
        <title>Evaluation of Human, Animal and Environmental Mycobacterium chelonae Isolates by Core Genome Phylogenomic Analysis, Targeted Gene Comparison, and Anti-microbial Susceptibility Patterns: A Tale of Mistaken Identities.</title>
        <authorList>
            <person name="Fogelson S.B."/>
            <person name="Camus A.C."/>
            <person name="Lorenz W."/>
            <person name="Vasireddy R."/>
            <person name="Vasireddy S."/>
            <person name="Smith T."/>
            <person name="Brown-Elliott B.A."/>
            <person name="Wallace R.J.Jr."/>
            <person name="Hasan N.A."/>
            <person name="Reischl U."/>
            <person name="Sanchez S."/>
        </authorList>
    </citation>
    <scope>NUCLEOTIDE SEQUENCE [LARGE SCALE GENOMIC DNA]</scope>
    <source>
        <strain evidence="1 2">24999</strain>
    </source>
</reference>
<keyword evidence="2" id="KW-1185">Reference proteome</keyword>
<name>A0A1S1JWB6_9MYCO</name>
<comment type="caution">
    <text evidence="1">The sequence shown here is derived from an EMBL/GenBank/DDBJ whole genome shotgun (WGS) entry which is preliminary data.</text>
</comment>
<evidence type="ECO:0000313" key="1">
    <source>
        <dbReference type="EMBL" id="OHT97088.1"/>
    </source>
</evidence>
<dbReference type="AlphaFoldDB" id="A0A1S1JWB6"/>
<accession>A0A1S1JWB6</accession>
<sequence length="70" mass="7983">MDDAVILDIHWRSGNIPNLPRMVGPFTCQDEAVQWAHLNARRSLWQVHPLTFPYLRSGESLGKGDNNARI</sequence>
<organism evidence="1 2">
    <name type="scientific">Mycobacterium syngnathidarum</name>
    <dbReference type="NCBI Taxonomy" id="1908205"/>
    <lineage>
        <taxon>Bacteria</taxon>
        <taxon>Bacillati</taxon>
        <taxon>Actinomycetota</taxon>
        <taxon>Actinomycetes</taxon>
        <taxon>Mycobacteriales</taxon>
        <taxon>Mycobacteriaceae</taxon>
        <taxon>Mycobacterium</taxon>
    </lineage>
</organism>
<proteinExistence type="predicted"/>
<protein>
    <submittedName>
        <fullName evidence="1">Uncharacterized protein</fullName>
    </submittedName>
</protein>